<organism evidence="2 3">
    <name type="scientific">Thiorhodococcus minor</name>
    <dbReference type="NCBI Taxonomy" id="57489"/>
    <lineage>
        <taxon>Bacteria</taxon>
        <taxon>Pseudomonadati</taxon>
        <taxon>Pseudomonadota</taxon>
        <taxon>Gammaproteobacteria</taxon>
        <taxon>Chromatiales</taxon>
        <taxon>Chromatiaceae</taxon>
        <taxon>Thiorhodococcus</taxon>
    </lineage>
</organism>
<evidence type="ECO:0000313" key="3">
    <source>
        <dbReference type="Proteomes" id="UP000483379"/>
    </source>
</evidence>
<evidence type="ECO:0008006" key="4">
    <source>
        <dbReference type="Google" id="ProtNLM"/>
    </source>
</evidence>
<feature type="chain" id="PRO_5026761963" description="Right handed beta helix domain-containing protein" evidence="1">
    <location>
        <begin position="21"/>
        <end position="599"/>
    </location>
</feature>
<sequence length="599" mass="65602">MKSKNVFSAALLIIATNSFAGWQPIIGIPKPPFGVEESHAMYSDCSKYKYDYGQGDQCYRVGADGPFTHYIEPNRVGATDVNNPLGTPEIPRVSFPENSTIAPGSVIQIVGTMVAPNIRVSASATTSRPTFVRGSDPKVDVVKASATDGTMFRFLESDNYIFENLAVDLNGLKIRAMRFGLVDHSLTNFAIRNCEFKNSTGEGNLVVSFGHNFPAHNTLSSIVIWKNRFHDLGTDRTTLGTDDHTAIALERNTKNVWIVDNEFYRIGGDGVYLAHDAPPVDSVAPHHIYIGRNLFHDLFENAVDVKMANHVILSQNVAHSFGPEYCTNCGPNEPAFRQGEGNGSPAEKRSYIWTLYNLVYNSSGPDGVFNAFEGADKAPSNEIYFIGNIAYHIRGKNKDARPFASWNQERIYWLNNVAFDTDVGAAFWGDSDDTNNNEKLTIMNNIFGTTDQQSSRPFQLYISGTEESLSRADVESNLFYQEDGVAKLRFGSFAGSVDDFVAAVPSKAVGSVEADPRLNHVAELSFVPASDSPVVDRGSSIQRALDTFEAQYGMTITSDYEGESRVVDGDNDGVAKVDIGPLEIAGHIIPIPPALRLAD</sequence>
<dbReference type="InterPro" id="IPR012334">
    <property type="entry name" value="Pectin_lyas_fold"/>
</dbReference>
<keyword evidence="3" id="KW-1185">Reference proteome</keyword>
<dbReference type="AlphaFoldDB" id="A0A6M0K7E2"/>
<dbReference type="RefSeq" id="WP_164456542.1">
    <property type="nucleotide sequence ID" value="NZ_JAAIJQ010000176.1"/>
</dbReference>
<dbReference type="SUPFAM" id="SSF51126">
    <property type="entry name" value="Pectin lyase-like"/>
    <property type="match status" value="1"/>
</dbReference>
<accession>A0A6M0K7E2</accession>
<keyword evidence="1" id="KW-0732">Signal</keyword>
<feature type="signal peptide" evidence="1">
    <location>
        <begin position="1"/>
        <end position="20"/>
    </location>
</feature>
<gene>
    <name evidence="2" type="ORF">G3446_25840</name>
</gene>
<protein>
    <recommendedName>
        <fullName evidence="4">Right handed beta helix domain-containing protein</fullName>
    </recommendedName>
</protein>
<dbReference type="Proteomes" id="UP000483379">
    <property type="component" value="Unassembled WGS sequence"/>
</dbReference>
<reference evidence="2 3" key="1">
    <citation type="submission" date="2020-02" db="EMBL/GenBank/DDBJ databases">
        <title>Genome sequences of Thiorhodococcus mannitoliphagus and Thiorhodococcus minor, purple sulfur photosynthetic bacteria in the gammaproteobacterial family, Chromatiaceae.</title>
        <authorList>
            <person name="Aviles F.A."/>
            <person name="Meyer T.E."/>
            <person name="Kyndt J.A."/>
        </authorList>
    </citation>
    <scope>NUCLEOTIDE SEQUENCE [LARGE SCALE GENOMIC DNA]</scope>
    <source>
        <strain evidence="2 3">DSM 11518</strain>
    </source>
</reference>
<name>A0A6M0K7E2_9GAMM</name>
<evidence type="ECO:0000313" key="2">
    <source>
        <dbReference type="EMBL" id="NEV65214.1"/>
    </source>
</evidence>
<dbReference type="Gene3D" id="2.160.20.10">
    <property type="entry name" value="Single-stranded right-handed beta-helix, Pectin lyase-like"/>
    <property type="match status" value="1"/>
</dbReference>
<dbReference type="InterPro" id="IPR011050">
    <property type="entry name" value="Pectin_lyase_fold/virulence"/>
</dbReference>
<dbReference type="EMBL" id="JAAIJQ010000176">
    <property type="protein sequence ID" value="NEV65214.1"/>
    <property type="molecule type" value="Genomic_DNA"/>
</dbReference>
<proteinExistence type="predicted"/>
<comment type="caution">
    <text evidence="2">The sequence shown here is derived from an EMBL/GenBank/DDBJ whole genome shotgun (WGS) entry which is preliminary data.</text>
</comment>
<evidence type="ECO:0000256" key="1">
    <source>
        <dbReference type="SAM" id="SignalP"/>
    </source>
</evidence>